<gene>
    <name evidence="2" type="ORF">EYF80_005372</name>
</gene>
<proteinExistence type="predicted"/>
<dbReference type="EMBL" id="SRLO01000027">
    <property type="protein sequence ID" value="TNN84379.1"/>
    <property type="molecule type" value="Genomic_DNA"/>
</dbReference>
<protein>
    <submittedName>
        <fullName evidence="2">Uncharacterized protein</fullName>
    </submittedName>
</protein>
<organism evidence="2 3">
    <name type="scientific">Liparis tanakae</name>
    <name type="common">Tanaka's snailfish</name>
    <dbReference type="NCBI Taxonomy" id="230148"/>
    <lineage>
        <taxon>Eukaryota</taxon>
        <taxon>Metazoa</taxon>
        <taxon>Chordata</taxon>
        <taxon>Craniata</taxon>
        <taxon>Vertebrata</taxon>
        <taxon>Euteleostomi</taxon>
        <taxon>Actinopterygii</taxon>
        <taxon>Neopterygii</taxon>
        <taxon>Teleostei</taxon>
        <taxon>Neoteleostei</taxon>
        <taxon>Acanthomorphata</taxon>
        <taxon>Eupercaria</taxon>
        <taxon>Perciformes</taxon>
        <taxon>Cottioidei</taxon>
        <taxon>Cottales</taxon>
        <taxon>Liparidae</taxon>
        <taxon>Liparis</taxon>
    </lineage>
</organism>
<evidence type="ECO:0000313" key="2">
    <source>
        <dbReference type="EMBL" id="TNN84379.1"/>
    </source>
</evidence>
<evidence type="ECO:0000256" key="1">
    <source>
        <dbReference type="SAM" id="MobiDB-lite"/>
    </source>
</evidence>
<reference evidence="2 3" key="1">
    <citation type="submission" date="2019-03" db="EMBL/GenBank/DDBJ databases">
        <title>First draft genome of Liparis tanakae, snailfish: a comprehensive survey of snailfish specific genes.</title>
        <authorList>
            <person name="Kim W."/>
            <person name="Song I."/>
            <person name="Jeong J.-H."/>
            <person name="Kim D."/>
            <person name="Kim S."/>
            <person name="Ryu S."/>
            <person name="Song J.Y."/>
            <person name="Lee S.K."/>
        </authorList>
    </citation>
    <scope>NUCLEOTIDE SEQUENCE [LARGE SCALE GENOMIC DNA]</scope>
    <source>
        <tissue evidence="2">Muscle</tissue>
    </source>
</reference>
<sequence length="206" mass="21922">MWELTVSPEEVIEKLEEGKAVPALRGLDLQSGVHVDGIEGQEGLCMLHHEVCPPCKGLQTQQEGGNTGSGHARGWGQRWEGKNSESNGKRAVQITQVTQMPVTTTNSVPGAVLIQDKHLAWAEPSLHSTNTGGDSIAANSSETKAHCDTCIYTFLDLSGWDRLMGLASGTIHGLDPQDAVLLVIAGKDHSVAFLHGVEESPATIQA</sequence>
<dbReference type="AlphaFoldDB" id="A0A4Z2J2D9"/>
<evidence type="ECO:0000313" key="3">
    <source>
        <dbReference type="Proteomes" id="UP000314294"/>
    </source>
</evidence>
<accession>A0A4Z2J2D9</accession>
<feature type="region of interest" description="Disordered" evidence="1">
    <location>
        <begin position="62"/>
        <end position="88"/>
    </location>
</feature>
<name>A0A4Z2J2D9_9TELE</name>
<comment type="caution">
    <text evidence="2">The sequence shown here is derived from an EMBL/GenBank/DDBJ whole genome shotgun (WGS) entry which is preliminary data.</text>
</comment>
<keyword evidence="3" id="KW-1185">Reference proteome</keyword>
<dbReference type="Proteomes" id="UP000314294">
    <property type="component" value="Unassembled WGS sequence"/>
</dbReference>